<comment type="caution">
    <text evidence="1">The sequence shown here is derived from an EMBL/GenBank/DDBJ whole genome shotgun (WGS) entry which is preliminary data.</text>
</comment>
<organism evidence="1 2">
    <name type="scientific">Halorubrum lipolyticum DSM 21995</name>
    <dbReference type="NCBI Taxonomy" id="1227482"/>
    <lineage>
        <taxon>Archaea</taxon>
        <taxon>Methanobacteriati</taxon>
        <taxon>Methanobacteriota</taxon>
        <taxon>Stenosarchaea group</taxon>
        <taxon>Halobacteria</taxon>
        <taxon>Halobacteriales</taxon>
        <taxon>Haloferacaceae</taxon>
        <taxon>Halorubrum</taxon>
    </lineage>
</organism>
<name>M0NW73_9EURY</name>
<reference evidence="1 2" key="1">
    <citation type="journal article" date="2014" name="PLoS Genet.">
        <title>Phylogenetically driven sequencing of extremely halophilic archaea reveals strategies for static and dynamic osmo-response.</title>
        <authorList>
            <person name="Becker E.A."/>
            <person name="Seitzer P.M."/>
            <person name="Tritt A."/>
            <person name="Larsen D."/>
            <person name="Krusor M."/>
            <person name="Yao A.I."/>
            <person name="Wu D."/>
            <person name="Madern D."/>
            <person name="Eisen J.A."/>
            <person name="Darling A.E."/>
            <person name="Facciotti M.T."/>
        </authorList>
    </citation>
    <scope>NUCLEOTIDE SEQUENCE [LARGE SCALE GENOMIC DNA]</scope>
    <source>
        <strain evidence="1 2">DSM 21995</strain>
    </source>
</reference>
<keyword evidence="2" id="KW-1185">Reference proteome</keyword>
<protein>
    <submittedName>
        <fullName evidence="1">Uncharacterized protein</fullName>
    </submittedName>
</protein>
<dbReference type="AlphaFoldDB" id="M0NW73"/>
<proteinExistence type="predicted"/>
<accession>M0NW73</accession>
<evidence type="ECO:0000313" key="1">
    <source>
        <dbReference type="EMBL" id="EMA61818.1"/>
    </source>
</evidence>
<gene>
    <name evidence="1" type="ORF">C469_06499</name>
</gene>
<sequence>MDVGDLVRVENVFCDRGFITVVVFEVYKYLSFLPEQAFGFLYEFNDIVARTVTGDAPDQKVCAINAFERHLLVEKVNVLFGSHGGVEFPDMIWSRDIG</sequence>
<dbReference type="EMBL" id="AOJG01000015">
    <property type="protein sequence ID" value="EMA61818.1"/>
    <property type="molecule type" value="Genomic_DNA"/>
</dbReference>
<dbReference type="Proteomes" id="UP000011650">
    <property type="component" value="Unassembled WGS sequence"/>
</dbReference>
<evidence type="ECO:0000313" key="2">
    <source>
        <dbReference type="Proteomes" id="UP000011650"/>
    </source>
</evidence>